<dbReference type="Pfam" id="PF09713">
    <property type="entry name" value="A_thal_3526"/>
    <property type="match status" value="1"/>
</dbReference>
<gene>
    <name evidence="1" type="ORF">SLEP1_g49190</name>
</gene>
<organism evidence="1 2">
    <name type="scientific">Rubroshorea leprosula</name>
    <dbReference type="NCBI Taxonomy" id="152421"/>
    <lineage>
        <taxon>Eukaryota</taxon>
        <taxon>Viridiplantae</taxon>
        <taxon>Streptophyta</taxon>
        <taxon>Embryophyta</taxon>
        <taxon>Tracheophyta</taxon>
        <taxon>Spermatophyta</taxon>
        <taxon>Magnoliopsida</taxon>
        <taxon>eudicotyledons</taxon>
        <taxon>Gunneridae</taxon>
        <taxon>Pentapetalae</taxon>
        <taxon>rosids</taxon>
        <taxon>malvids</taxon>
        <taxon>Malvales</taxon>
        <taxon>Dipterocarpaceae</taxon>
        <taxon>Rubroshorea</taxon>
    </lineage>
</organism>
<sequence length="305" mass="33762">MSSGPVGRVSQQDKQLVQKLIERCLQHYMNQEEVVETLLDEAEIEPSFTELVWQNLEEENREFFEAYYLRLMVKHQIIEYNKLLEQQVQLMHQMRPTGFSSISTSNGSHIPPMPQNSACYPLENAGPSLKQEDFHHPIAPSLPNVFTNGSSSVHTGMYAAVEIPAHPGRVDAPPAMLSSQSSNMGLMQGINGRLVKPEPGFAGSTPYMFGADGNVLEACPPFGDASVAVASFGGVESSSQPLNDPLLDADISSIGILDILESYASSPFLATDNENFFESHEREHQGDNRRLDTIQERLSFKDYGQ</sequence>
<name>A0AAV5LW10_9ROSI</name>
<dbReference type="EMBL" id="BPVZ01000152">
    <property type="protein sequence ID" value="GKV41691.1"/>
    <property type="molecule type" value="Genomic_DNA"/>
</dbReference>
<reference evidence="1 2" key="1">
    <citation type="journal article" date="2021" name="Commun. Biol.">
        <title>The genome of Shorea leprosula (Dipterocarpaceae) highlights the ecological relevance of drought in aseasonal tropical rainforests.</title>
        <authorList>
            <person name="Ng K.K.S."/>
            <person name="Kobayashi M.J."/>
            <person name="Fawcett J.A."/>
            <person name="Hatakeyama M."/>
            <person name="Paape T."/>
            <person name="Ng C.H."/>
            <person name="Ang C.C."/>
            <person name="Tnah L.H."/>
            <person name="Lee C.T."/>
            <person name="Nishiyama T."/>
            <person name="Sese J."/>
            <person name="O'Brien M.J."/>
            <person name="Copetti D."/>
            <person name="Mohd Noor M.I."/>
            <person name="Ong R.C."/>
            <person name="Putra M."/>
            <person name="Sireger I.Z."/>
            <person name="Indrioko S."/>
            <person name="Kosugi Y."/>
            <person name="Izuno A."/>
            <person name="Isagi Y."/>
            <person name="Lee S.L."/>
            <person name="Shimizu K.K."/>
        </authorList>
    </citation>
    <scope>NUCLEOTIDE SEQUENCE [LARGE SCALE GENOMIC DNA]</scope>
    <source>
        <strain evidence="1">214</strain>
    </source>
</reference>
<keyword evidence="2" id="KW-1185">Reference proteome</keyword>
<proteinExistence type="predicted"/>
<protein>
    <submittedName>
        <fullName evidence="1">Uncharacterized protein</fullName>
    </submittedName>
</protein>
<evidence type="ECO:0000313" key="2">
    <source>
        <dbReference type="Proteomes" id="UP001054252"/>
    </source>
</evidence>
<accession>A0AAV5LW10</accession>
<dbReference type="NCBIfam" id="TIGR01589">
    <property type="entry name" value="A_thal_3526"/>
    <property type="match status" value="1"/>
</dbReference>
<evidence type="ECO:0000313" key="1">
    <source>
        <dbReference type="EMBL" id="GKV41691.1"/>
    </source>
</evidence>
<dbReference type="Proteomes" id="UP001054252">
    <property type="component" value="Unassembled WGS sequence"/>
</dbReference>
<dbReference type="AlphaFoldDB" id="A0AAV5LW10"/>
<comment type="caution">
    <text evidence="1">The sequence shown here is derived from an EMBL/GenBank/DDBJ whole genome shotgun (WGS) entry which is preliminary data.</text>
</comment>
<dbReference type="PANTHER" id="PTHR31871:SF1">
    <property type="entry name" value="HISTIDINE-TRNA LIGASE"/>
    <property type="match status" value="1"/>
</dbReference>
<dbReference type="PANTHER" id="PTHR31871">
    <property type="entry name" value="OS02G0137100 PROTEIN"/>
    <property type="match status" value="1"/>
</dbReference>
<dbReference type="InterPro" id="IPR006476">
    <property type="entry name" value="CHP01589_pln"/>
</dbReference>